<dbReference type="EMBL" id="JBIRYI010000010">
    <property type="protein sequence ID" value="MFI2488546.1"/>
    <property type="molecule type" value="Genomic_DNA"/>
</dbReference>
<name>A0ABW7XLZ0_9MICO</name>
<evidence type="ECO:0000256" key="2">
    <source>
        <dbReference type="ARBA" id="ARBA00022692"/>
    </source>
</evidence>
<keyword evidence="8" id="KW-1185">Reference proteome</keyword>
<protein>
    <submittedName>
        <fullName evidence="7">MauE/DoxX family redox-associated membrane protein</fullName>
    </submittedName>
</protein>
<proteinExistence type="predicted"/>
<dbReference type="Pfam" id="PF07291">
    <property type="entry name" value="MauE"/>
    <property type="match status" value="1"/>
</dbReference>
<evidence type="ECO:0000313" key="7">
    <source>
        <dbReference type="EMBL" id="MFI2488546.1"/>
    </source>
</evidence>
<dbReference type="Proteomes" id="UP001611580">
    <property type="component" value="Unassembled WGS sequence"/>
</dbReference>
<keyword evidence="4 5" id="KW-0472">Membrane</keyword>
<dbReference type="InterPro" id="IPR009908">
    <property type="entry name" value="Methylamine_util_MauE"/>
</dbReference>
<evidence type="ECO:0000256" key="5">
    <source>
        <dbReference type="SAM" id="Phobius"/>
    </source>
</evidence>
<gene>
    <name evidence="7" type="ORF">ACH47X_16685</name>
</gene>
<comment type="subcellular location">
    <subcellularLocation>
        <location evidence="1">Membrane</location>
        <topology evidence="1">Multi-pass membrane protein</topology>
    </subcellularLocation>
</comment>
<evidence type="ECO:0000256" key="1">
    <source>
        <dbReference type="ARBA" id="ARBA00004141"/>
    </source>
</evidence>
<dbReference type="RefSeq" id="WP_397405688.1">
    <property type="nucleotide sequence ID" value="NZ_JBIRYI010000010.1"/>
</dbReference>
<feature type="transmembrane region" description="Helical" evidence="5">
    <location>
        <begin position="52"/>
        <end position="72"/>
    </location>
</feature>
<reference evidence="7 8" key="1">
    <citation type="submission" date="2024-10" db="EMBL/GenBank/DDBJ databases">
        <title>The Natural Products Discovery Center: Release of the First 8490 Sequenced Strains for Exploring Actinobacteria Biosynthetic Diversity.</title>
        <authorList>
            <person name="Kalkreuter E."/>
            <person name="Kautsar S.A."/>
            <person name="Yang D."/>
            <person name="Bader C.D."/>
            <person name="Teijaro C.N."/>
            <person name="Fluegel L."/>
            <person name="Davis C.M."/>
            <person name="Simpson J.R."/>
            <person name="Lauterbach L."/>
            <person name="Steele A.D."/>
            <person name="Gui C."/>
            <person name="Meng S."/>
            <person name="Li G."/>
            <person name="Viehrig K."/>
            <person name="Ye F."/>
            <person name="Su P."/>
            <person name="Kiefer A.F."/>
            <person name="Nichols A."/>
            <person name="Cepeda A.J."/>
            <person name="Yan W."/>
            <person name="Fan B."/>
            <person name="Jiang Y."/>
            <person name="Adhikari A."/>
            <person name="Zheng C.-J."/>
            <person name="Schuster L."/>
            <person name="Cowan T.M."/>
            <person name="Smanski M.J."/>
            <person name="Chevrette M.G."/>
            <person name="De Carvalho L.P.S."/>
            <person name="Shen B."/>
        </authorList>
    </citation>
    <scope>NUCLEOTIDE SEQUENCE [LARGE SCALE GENOMIC DNA]</scope>
    <source>
        <strain evidence="7 8">NPDC019481</strain>
    </source>
</reference>
<feature type="domain" description="Methylamine utilisation protein MauE" evidence="6">
    <location>
        <begin position="4"/>
        <end position="139"/>
    </location>
</feature>
<evidence type="ECO:0000313" key="8">
    <source>
        <dbReference type="Proteomes" id="UP001611580"/>
    </source>
</evidence>
<keyword evidence="3 5" id="KW-1133">Transmembrane helix</keyword>
<evidence type="ECO:0000256" key="4">
    <source>
        <dbReference type="ARBA" id="ARBA00023136"/>
    </source>
</evidence>
<feature type="transmembrane region" description="Helical" evidence="5">
    <location>
        <begin position="152"/>
        <end position="172"/>
    </location>
</feature>
<keyword evidence="2 5" id="KW-0812">Transmembrane</keyword>
<evidence type="ECO:0000256" key="3">
    <source>
        <dbReference type="ARBA" id="ARBA00022989"/>
    </source>
</evidence>
<sequence>MLVTLALFLQLAVAGVLLASGVAKVRGDANRETWKALLDRAPGLLGRLPVDVVSSLHIGVEILLAVALLVAIAPPLAPVAAPALAAAALLFTGFTGIALYSATGAAVTCSCFGRSTTSLGWPHVVRNVALTVLAVGGLVAASDAVADPLPDLGSAALAVVGAAAVTALTYFFDDVVDVFAPPDPRRSGTRVPTR</sequence>
<feature type="transmembrane region" description="Helical" evidence="5">
    <location>
        <begin position="79"/>
        <end position="100"/>
    </location>
</feature>
<feature type="transmembrane region" description="Helical" evidence="5">
    <location>
        <begin position="120"/>
        <end position="140"/>
    </location>
</feature>
<organism evidence="7 8">
    <name type="scientific">Promicromonospora kroppenstedtii</name>
    <dbReference type="NCBI Taxonomy" id="440482"/>
    <lineage>
        <taxon>Bacteria</taxon>
        <taxon>Bacillati</taxon>
        <taxon>Actinomycetota</taxon>
        <taxon>Actinomycetes</taxon>
        <taxon>Micrococcales</taxon>
        <taxon>Promicromonosporaceae</taxon>
        <taxon>Promicromonospora</taxon>
    </lineage>
</organism>
<comment type="caution">
    <text evidence="7">The sequence shown here is derived from an EMBL/GenBank/DDBJ whole genome shotgun (WGS) entry which is preliminary data.</text>
</comment>
<evidence type="ECO:0000259" key="6">
    <source>
        <dbReference type="Pfam" id="PF07291"/>
    </source>
</evidence>
<accession>A0ABW7XLZ0</accession>